<dbReference type="Gene3D" id="3.30.40.10">
    <property type="entry name" value="Zinc/RING finger domain, C3HC4 (zinc finger)"/>
    <property type="match status" value="1"/>
</dbReference>
<evidence type="ECO:0000256" key="2">
    <source>
        <dbReference type="SAM" id="MobiDB-lite"/>
    </source>
</evidence>
<dbReference type="PROSITE" id="PS50089">
    <property type="entry name" value="ZF_RING_2"/>
    <property type="match status" value="1"/>
</dbReference>
<feature type="compositionally biased region" description="Low complexity" evidence="2">
    <location>
        <begin position="333"/>
        <end position="351"/>
    </location>
</feature>
<dbReference type="EMBL" id="KB445552">
    <property type="protein sequence ID" value="EMC98926.1"/>
    <property type="molecule type" value="Genomic_DNA"/>
</dbReference>
<accession>M2MQ76</accession>
<dbReference type="SMART" id="SM00184">
    <property type="entry name" value="RING"/>
    <property type="match status" value="1"/>
</dbReference>
<evidence type="ECO:0000259" key="4">
    <source>
        <dbReference type="PROSITE" id="PS50089"/>
    </source>
</evidence>
<proteinExistence type="predicted"/>
<dbReference type="GO" id="GO:0008270">
    <property type="term" value="F:zinc ion binding"/>
    <property type="evidence" value="ECO:0007669"/>
    <property type="project" value="UniProtKB-KW"/>
</dbReference>
<dbReference type="CDD" id="cd16454">
    <property type="entry name" value="RING-H2_PA-TM-RING"/>
    <property type="match status" value="1"/>
</dbReference>
<protein>
    <recommendedName>
        <fullName evidence="4">RING-type domain-containing protein</fullName>
    </recommendedName>
</protein>
<dbReference type="GO" id="GO:0005737">
    <property type="term" value="C:cytoplasm"/>
    <property type="evidence" value="ECO:0007669"/>
    <property type="project" value="TreeGrafter"/>
</dbReference>
<dbReference type="AlphaFoldDB" id="M2MQ76"/>
<organism evidence="5 6">
    <name type="scientific">Baudoinia panamericana (strain UAMH 10762)</name>
    <name type="common">Angels' share fungus</name>
    <name type="synonym">Baudoinia compniacensis (strain UAMH 10762)</name>
    <dbReference type="NCBI Taxonomy" id="717646"/>
    <lineage>
        <taxon>Eukaryota</taxon>
        <taxon>Fungi</taxon>
        <taxon>Dikarya</taxon>
        <taxon>Ascomycota</taxon>
        <taxon>Pezizomycotina</taxon>
        <taxon>Dothideomycetes</taxon>
        <taxon>Dothideomycetidae</taxon>
        <taxon>Mycosphaerellales</taxon>
        <taxon>Teratosphaeriaceae</taxon>
        <taxon>Baudoinia</taxon>
    </lineage>
</organism>
<dbReference type="SUPFAM" id="SSF57850">
    <property type="entry name" value="RING/U-box"/>
    <property type="match status" value="1"/>
</dbReference>
<evidence type="ECO:0000313" key="5">
    <source>
        <dbReference type="EMBL" id="EMC98926.1"/>
    </source>
</evidence>
<dbReference type="OrthoDB" id="21204at2759"/>
<sequence>MAVEQLQSAERPSHVEGQARPSFVGAGVASAQSLQVVTFDFPNPDYTSSLPQTSHRINASISFTYLTSFNLRTLSSNAASPGDDVSGLLYVPDLDPTSACNNASAQYIPQNVTRRANLPNQNYYLIAIAPWLSPECVGEYFAAARQSPVRGFLTFLPEDTSSNIPPEVSSSVWGIGDGGSWKRQNAYPVYAIPGASARALLNASADYSGNMTSVPFGHTLTEIYDPRDYVRLFAAIDTSGASSLPSLWVFLLVVLGILMAIIGLTSFTMHFLQRRRRQALRRRVANGEVDLEALGIKRLTVPQEVLDGMPLYTYGSGAPVAAKEVAVADKLASASSSRPTSPTWTTRPSPAKRTGSFHPTALQQPTCAICLDDFVPASTTPEDREAEASIVRELPCHHIFHPDCVDTFLRDSSSLCPMCKKTVLPKGYCPQVVTNAMVRRERMIRRIRERVVLEPDVEDEGLPGRRGVRASRTFSGLPLLRGSRRVSSAPVQALTEMSPVPAPEASHVPADDGRARTPQGQPPSTPSRREWARQRAIAMLGRRTAPADPDAEERRSTPGWRKALRVVFPMASAR</sequence>
<reference evidence="5 6" key="1">
    <citation type="journal article" date="2012" name="PLoS Pathog.">
        <title>Diverse lifestyles and strategies of plant pathogenesis encoded in the genomes of eighteen Dothideomycetes fungi.</title>
        <authorList>
            <person name="Ohm R.A."/>
            <person name="Feau N."/>
            <person name="Henrissat B."/>
            <person name="Schoch C.L."/>
            <person name="Horwitz B.A."/>
            <person name="Barry K.W."/>
            <person name="Condon B.J."/>
            <person name="Copeland A.C."/>
            <person name="Dhillon B."/>
            <person name="Glaser F."/>
            <person name="Hesse C.N."/>
            <person name="Kosti I."/>
            <person name="LaButti K."/>
            <person name="Lindquist E.A."/>
            <person name="Lucas S."/>
            <person name="Salamov A.A."/>
            <person name="Bradshaw R.E."/>
            <person name="Ciuffetti L."/>
            <person name="Hamelin R.C."/>
            <person name="Kema G.H.J."/>
            <person name="Lawrence C."/>
            <person name="Scott J.A."/>
            <person name="Spatafora J.W."/>
            <person name="Turgeon B.G."/>
            <person name="de Wit P.J.G.M."/>
            <person name="Zhong S."/>
            <person name="Goodwin S.B."/>
            <person name="Grigoriev I.V."/>
        </authorList>
    </citation>
    <scope>NUCLEOTIDE SEQUENCE [LARGE SCALE GENOMIC DNA]</scope>
    <source>
        <strain evidence="5 6">UAMH 10762</strain>
    </source>
</reference>
<name>M2MQ76_BAUPA</name>
<dbReference type="PANTHER" id="PTHR22765:SF416">
    <property type="entry name" value="E3 UBIQUITIN-PROTEIN LIGASE GODZILLA"/>
    <property type="match status" value="1"/>
</dbReference>
<dbReference type="Proteomes" id="UP000011761">
    <property type="component" value="Unassembled WGS sequence"/>
</dbReference>
<keyword evidence="3" id="KW-0812">Transmembrane</keyword>
<dbReference type="OMA" id="PTCPICM"/>
<keyword evidence="6" id="KW-1185">Reference proteome</keyword>
<evidence type="ECO:0000313" key="6">
    <source>
        <dbReference type="Proteomes" id="UP000011761"/>
    </source>
</evidence>
<dbReference type="InterPro" id="IPR001841">
    <property type="entry name" value="Znf_RING"/>
</dbReference>
<dbReference type="eggNOG" id="KOG0800">
    <property type="taxonomic scope" value="Eukaryota"/>
</dbReference>
<evidence type="ECO:0000256" key="1">
    <source>
        <dbReference type="PROSITE-ProRule" id="PRU00175"/>
    </source>
</evidence>
<dbReference type="GO" id="GO:0006511">
    <property type="term" value="P:ubiquitin-dependent protein catabolic process"/>
    <property type="evidence" value="ECO:0007669"/>
    <property type="project" value="TreeGrafter"/>
</dbReference>
<keyword evidence="1" id="KW-0479">Metal-binding</keyword>
<dbReference type="InterPro" id="IPR013083">
    <property type="entry name" value="Znf_RING/FYVE/PHD"/>
</dbReference>
<keyword evidence="3" id="KW-0472">Membrane</keyword>
<gene>
    <name evidence="5" type="ORF">BAUCODRAFT_145927</name>
</gene>
<keyword evidence="3" id="KW-1133">Transmembrane helix</keyword>
<dbReference type="STRING" id="717646.M2MQ76"/>
<dbReference type="GeneID" id="19108639"/>
<feature type="domain" description="RING-type" evidence="4">
    <location>
        <begin position="367"/>
        <end position="420"/>
    </location>
</feature>
<dbReference type="InterPro" id="IPR051826">
    <property type="entry name" value="E3_ubiquitin-ligase_domain"/>
</dbReference>
<dbReference type="HOGENOM" id="CLU_027981_0_0_1"/>
<dbReference type="Pfam" id="PF13639">
    <property type="entry name" value="zf-RING_2"/>
    <property type="match status" value="1"/>
</dbReference>
<dbReference type="KEGG" id="bcom:BAUCODRAFT_145927"/>
<keyword evidence="1" id="KW-0863">Zinc-finger</keyword>
<feature type="transmembrane region" description="Helical" evidence="3">
    <location>
        <begin position="247"/>
        <end position="272"/>
    </location>
</feature>
<feature type="region of interest" description="Disordered" evidence="2">
    <location>
        <begin position="485"/>
        <end position="561"/>
    </location>
</feature>
<dbReference type="RefSeq" id="XP_007674019.1">
    <property type="nucleotide sequence ID" value="XM_007675829.1"/>
</dbReference>
<dbReference type="PANTHER" id="PTHR22765">
    <property type="entry name" value="RING FINGER AND PROTEASE ASSOCIATED DOMAIN-CONTAINING"/>
    <property type="match status" value="1"/>
</dbReference>
<feature type="region of interest" description="Disordered" evidence="2">
    <location>
        <begin position="333"/>
        <end position="358"/>
    </location>
</feature>
<keyword evidence="1" id="KW-0862">Zinc</keyword>
<dbReference type="GO" id="GO:0061630">
    <property type="term" value="F:ubiquitin protein ligase activity"/>
    <property type="evidence" value="ECO:0007669"/>
    <property type="project" value="TreeGrafter"/>
</dbReference>
<evidence type="ECO:0000256" key="3">
    <source>
        <dbReference type="SAM" id="Phobius"/>
    </source>
</evidence>